<proteinExistence type="predicted"/>
<accession>A0A4U1BD96</accession>
<keyword evidence="3" id="KW-1185">Reference proteome</keyword>
<dbReference type="OrthoDB" id="6396969at2"/>
<dbReference type="PROSITE" id="PS51257">
    <property type="entry name" value="PROKAR_LIPOPROTEIN"/>
    <property type="match status" value="1"/>
</dbReference>
<dbReference type="InterPro" id="IPR011990">
    <property type="entry name" value="TPR-like_helical_dom_sf"/>
</dbReference>
<protein>
    <submittedName>
        <fullName evidence="2">Uncharacterized protein</fullName>
    </submittedName>
</protein>
<name>A0A4U1BD96_9GAMM</name>
<dbReference type="SUPFAM" id="SSF48452">
    <property type="entry name" value="TPR-like"/>
    <property type="match status" value="1"/>
</dbReference>
<feature type="region of interest" description="Disordered" evidence="1">
    <location>
        <begin position="254"/>
        <end position="311"/>
    </location>
</feature>
<dbReference type="Gene3D" id="1.25.40.10">
    <property type="entry name" value="Tetratricopeptide repeat domain"/>
    <property type="match status" value="1"/>
</dbReference>
<dbReference type="EMBL" id="SWCI01000005">
    <property type="protein sequence ID" value="TKB48926.1"/>
    <property type="molecule type" value="Genomic_DNA"/>
</dbReference>
<comment type="caution">
    <text evidence="2">The sequence shown here is derived from an EMBL/GenBank/DDBJ whole genome shotgun (WGS) entry which is preliminary data.</text>
</comment>
<organism evidence="2 3">
    <name type="scientific">Ferrimonas sediminicola</name>
    <dbReference type="NCBI Taxonomy" id="2569538"/>
    <lineage>
        <taxon>Bacteria</taxon>
        <taxon>Pseudomonadati</taxon>
        <taxon>Pseudomonadota</taxon>
        <taxon>Gammaproteobacteria</taxon>
        <taxon>Alteromonadales</taxon>
        <taxon>Ferrimonadaceae</taxon>
        <taxon>Ferrimonas</taxon>
    </lineage>
</organism>
<evidence type="ECO:0000313" key="3">
    <source>
        <dbReference type="Proteomes" id="UP000305674"/>
    </source>
</evidence>
<gene>
    <name evidence="2" type="ORF">FCL40_09810</name>
</gene>
<reference evidence="2 3" key="1">
    <citation type="submission" date="2019-04" db="EMBL/GenBank/DDBJ databases">
        <authorList>
            <person name="Hwang J.C."/>
        </authorList>
    </citation>
    <scope>NUCLEOTIDE SEQUENCE [LARGE SCALE GENOMIC DNA]</scope>
    <source>
        <strain evidence="2 3">IMCC35001</strain>
    </source>
</reference>
<dbReference type="Proteomes" id="UP000305674">
    <property type="component" value="Unassembled WGS sequence"/>
</dbReference>
<evidence type="ECO:0000313" key="2">
    <source>
        <dbReference type="EMBL" id="TKB48926.1"/>
    </source>
</evidence>
<evidence type="ECO:0000256" key="1">
    <source>
        <dbReference type="SAM" id="MobiDB-lite"/>
    </source>
</evidence>
<dbReference type="AlphaFoldDB" id="A0A4U1BD96"/>
<dbReference type="RefSeq" id="WP_136853119.1">
    <property type="nucleotide sequence ID" value="NZ_SWCI01000005.1"/>
</dbReference>
<sequence length="395" mass="43629">MTRTLNAAVLALILAGCASQPVDDPLDTRETLLKAANNQPGLVAHYKANLQSKPQYKLALINVYLDQGDIRSAELYTSLLTETEMTQPPVKLALARIQCQQQHWLECQQALDGYRQAGGDTVQYLLQQGRASAGQGRHEEAIAQFEEARRLGADDLLVKNNQAVVRMMQKRYADALQLLYPLYLVNPADKGIQANLILAAIQADRPEVALDVLRRQYDEAQARRRLEALVGGIRPKQQDEVLWMEEQALSDAKARLGREPQTESGFAPEPKPVAGPAAQSRPEMDKSQPAGNPPSTAPAVAAPPAGQPGQCVVTPAEEKRFCVQVTSWERPLSRRLRQDFNERYGSLFEHLSGGRYRYCVGEFDSLAGARAFLTEVSEAGAYVVFKTNCHKRVAP</sequence>